<dbReference type="Pfam" id="PF01416">
    <property type="entry name" value="PseudoU_synth_1"/>
    <property type="match status" value="1"/>
</dbReference>
<evidence type="ECO:0000259" key="5">
    <source>
        <dbReference type="Pfam" id="PF01416"/>
    </source>
</evidence>
<keyword evidence="7" id="KW-1185">Reference proteome</keyword>
<gene>
    <name evidence="6" type="ORF">LODBEIA_P56230</name>
</gene>
<name>A0ABP0ZTD4_9ASCO</name>
<comment type="similarity">
    <text evidence="1">Belongs to the tRNA pseudouridine synthase TruA family.</text>
</comment>
<dbReference type="InterPro" id="IPR020097">
    <property type="entry name" value="PsdUridine_synth_TruA_a/b_dom"/>
</dbReference>
<evidence type="ECO:0000256" key="4">
    <source>
        <dbReference type="SAM" id="MobiDB-lite"/>
    </source>
</evidence>
<sequence>MSTKQTSDYSNWSKEDLIAKIKSLEAPHDAASSVTTTESMVKDQAASTPQIKQSSSQKKEAKVFDWSKHNTRFVALRFAYLGWNYNGLAMQFEQTPLPTIEETILQVLAKVKLVPEPLDEVQFSRCGRTDKGVSAMNQVISINLRSNLTPEEQTLEGNDLREIDYLSVINGNLPPDIKMHSICLRPPPDFDARFSCKSRHYRYLFKKTNHLDIDLMNQAAMYYEGHHDFRNFCKLDGSKQITNFERYIYRSRIIPLGGDLYCFDLQGTAFLWHQVRCMVAILFLVGQQLEKPEIVLDLMDMTKYPTKPLYEMANDKPLVLYDCEFPAMEWHTADNYHKFTRLHSSFRELQYDLAIKSQMSDIMSKVLFDNKQEYRDAIEESLANSVPLGDGIGRGFAGYTPLDKRQRSEDYETINTRWMQRRGAKRMIKKDS</sequence>
<dbReference type="InterPro" id="IPR020095">
    <property type="entry name" value="PsdUridine_synth_TruA_C"/>
</dbReference>
<dbReference type="GeneID" id="92210819"/>
<evidence type="ECO:0000256" key="2">
    <source>
        <dbReference type="ARBA" id="ARBA00022694"/>
    </source>
</evidence>
<keyword evidence="3" id="KW-0413">Isomerase</keyword>
<feature type="region of interest" description="Disordered" evidence="4">
    <location>
        <begin position="26"/>
        <end position="54"/>
    </location>
</feature>
<dbReference type="InterPro" id="IPR020094">
    <property type="entry name" value="TruA/RsuA/RluB/E/F_N"/>
</dbReference>
<dbReference type="InterPro" id="IPR020103">
    <property type="entry name" value="PsdUridine_synth_cat_dom_sf"/>
</dbReference>
<evidence type="ECO:0000256" key="3">
    <source>
        <dbReference type="ARBA" id="ARBA00023235"/>
    </source>
</evidence>
<protein>
    <recommendedName>
        <fullName evidence="5">Pseudouridine synthase I TruA alpha/beta domain-containing protein</fullName>
    </recommendedName>
</protein>
<accession>A0ABP0ZTD4</accession>
<proteinExistence type="inferred from homology"/>
<dbReference type="Gene3D" id="3.30.70.660">
    <property type="entry name" value="Pseudouridine synthase I, catalytic domain, C-terminal subdomain"/>
    <property type="match status" value="1"/>
</dbReference>
<evidence type="ECO:0000256" key="1">
    <source>
        <dbReference type="ARBA" id="ARBA00009375"/>
    </source>
</evidence>
<evidence type="ECO:0000313" key="6">
    <source>
        <dbReference type="EMBL" id="CAK9441755.1"/>
    </source>
</evidence>
<dbReference type="InterPro" id="IPR001406">
    <property type="entry name" value="PsdUridine_synth_TruA"/>
</dbReference>
<evidence type="ECO:0000313" key="7">
    <source>
        <dbReference type="Proteomes" id="UP001497383"/>
    </source>
</evidence>
<dbReference type="Proteomes" id="UP001497383">
    <property type="component" value="Chromosome 7"/>
</dbReference>
<dbReference type="RefSeq" id="XP_066832561.1">
    <property type="nucleotide sequence ID" value="XM_066975976.1"/>
</dbReference>
<dbReference type="CDD" id="cd02569">
    <property type="entry name" value="PseudoU_synth_ScPus3"/>
    <property type="match status" value="1"/>
</dbReference>
<dbReference type="SUPFAM" id="SSF55120">
    <property type="entry name" value="Pseudouridine synthase"/>
    <property type="match status" value="1"/>
</dbReference>
<feature type="compositionally biased region" description="Polar residues" evidence="4">
    <location>
        <begin position="32"/>
        <end position="54"/>
    </location>
</feature>
<reference evidence="6 7" key="1">
    <citation type="submission" date="2024-03" db="EMBL/GenBank/DDBJ databases">
        <authorList>
            <person name="Brejova B."/>
        </authorList>
    </citation>
    <scope>NUCLEOTIDE SEQUENCE [LARGE SCALE GENOMIC DNA]</scope>
    <source>
        <strain evidence="6 7">CBS 14171</strain>
    </source>
</reference>
<dbReference type="PANTHER" id="PTHR11142:SF5">
    <property type="entry name" value="TRNA PSEUDOURIDINE(38_39) SYNTHASE"/>
    <property type="match status" value="1"/>
</dbReference>
<dbReference type="EMBL" id="OZ022411">
    <property type="protein sequence ID" value="CAK9441755.1"/>
    <property type="molecule type" value="Genomic_DNA"/>
</dbReference>
<dbReference type="PANTHER" id="PTHR11142">
    <property type="entry name" value="PSEUDOURIDYLATE SYNTHASE"/>
    <property type="match status" value="1"/>
</dbReference>
<dbReference type="Gene3D" id="3.30.70.580">
    <property type="entry name" value="Pseudouridine synthase I, catalytic domain, N-terminal subdomain"/>
    <property type="match status" value="1"/>
</dbReference>
<keyword evidence="2" id="KW-0819">tRNA processing</keyword>
<dbReference type="HAMAP" id="MF_00171">
    <property type="entry name" value="TruA"/>
    <property type="match status" value="1"/>
</dbReference>
<organism evidence="6 7">
    <name type="scientific">Lodderomyces beijingensis</name>
    <dbReference type="NCBI Taxonomy" id="1775926"/>
    <lineage>
        <taxon>Eukaryota</taxon>
        <taxon>Fungi</taxon>
        <taxon>Dikarya</taxon>
        <taxon>Ascomycota</taxon>
        <taxon>Saccharomycotina</taxon>
        <taxon>Pichiomycetes</taxon>
        <taxon>Debaryomycetaceae</taxon>
        <taxon>Candida/Lodderomyces clade</taxon>
        <taxon>Lodderomyces</taxon>
    </lineage>
</organism>
<dbReference type="InterPro" id="IPR041707">
    <property type="entry name" value="Pus3-like"/>
</dbReference>
<feature type="domain" description="Pseudouridine synthase I TruA alpha/beta" evidence="5">
    <location>
        <begin position="219"/>
        <end position="326"/>
    </location>
</feature>
<dbReference type="NCBIfam" id="TIGR00071">
    <property type="entry name" value="hisT_truA"/>
    <property type="match status" value="1"/>
</dbReference>